<reference evidence="2" key="1">
    <citation type="submission" date="2018-05" db="EMBL/GenBank/DDBJ databases">
        <authorList>
            <person name="Lanie J.A."/>
            <person name="Ng W.-L."/>
            <person name="Kazmierczak K.M."/>
            <person name="Andrzejewski T.M."/>
            <person name="Davidsen T.M."/>
            <person name="Wayne K.J."/>
            <person name="Tettelin H."/>
            <person name="Glass J.I."/>
            <person name="Rusch D."/>
            <person name="Podicherti R."/>
            <person name="Tsui H.-C.T."/>
            <person name="Winkler M.E."/>
        </authorList>
    </citation>
    <scope>NUCLEOTIDE SEQUENCE</scope>
</reference>
<name>A0A383DPX4_9ZZZZ</name>
<evidence type="ECO:0000256" key="1">
    <source>
        <dbReference type="SAM" id="MobiDB-lite"/>
    </source>
</evidence>
<organism evidence="2">
    <name type="scientific">marine metagenome</name>
    <dbReference type="NCBI Taxonomy" id="408172"/>
    <lineage>
        <taxon>unclassified sequences</taxon>
        <taxon>metagenomes</taxon>
        <taxon>ecological metagenomes</taxon>
    </lineage>
</organism>
<sequence length="69" mass="7407">VDTPDGWSPGEDRFRQTTGPLDLVVGNLAWSNAEGADGLVSWFPADDQTPVAGPTPGDGCRVEEWSRIH</sequence>
<dbReference type="AlphaFoldDB" id="A0A383DPX4"/>
<proteinExistence type="predicted"/>
<feature type="non-terminal residue" evidence="2">
    <location>
        <position position="1"/>
    </location>
</feature>
<feature type="compositionally biased region" description="Basic and acidic residues" evidence="1">
    <location>
        <begin position="60"/>
        <end position="69"/>
    </location>
</feature>
<dbReference type="EMBL" id="UINC01219066">
    <property type="protein sequence ID" value="SVE46364.1"/>
    <property type="molecule type" value="Genomic_DNA"/>
</dbReference>
<gene>
    <name evidence="2" type="ORF">METZ01_LOCUS499218</name>
</gene>
<accession>A0A383DPX4</accession>
<feature type="region of interest" description="Disordered" evidence="1">
    <location>
        <begin position="45"/>
        <end position="69"/>
    </location>
</feature>
<evidence type="ECO:0000313" key="2">
    <source>
        <dbReference type="EMBL" id="SVE46364.1"/>
    </source>
</evidence>
<protein>
    <submittedName>
        <fullName evidence="2">Uncharacterized protein</fullName>
    </submittedName>
</protein>